<organism evidence="4 5">
    <name type="scientific">Rathayibacter toxicus</name>
    <dbReference type="NCBI Taxonomy" id="145458"/>
    <lineage>
        <taxon>Bacteria</taxon>
        <taxon>Bacillati</taxon>
        <taxon>Actinomycetota</taxon>
        <taxon>Actinomycetes</taxon>
        <taxon>Micrococcales</taxon>
        <taxon>Microbacteriaceae</taxon>
        <taxon>Rathayibacter</taxon>
    </lineage>
</organism>
<evidence type="ECO:0000259" key="3">
    <source>
        <dbReference type="Pfam" id="PF03816"/>
    </source>
</evidence>
<dbReference type="OrthoDB" id="3573673at2"/>
<keyword evidence="2" id="KW-1133">Transmembrane helix</keyword>
<dbReference type="Gene3D" id="3.40.630.190">
    <property type="entry name" value="LCP protein"/>
    <property type="match status" value="1"/>
</dbReference>
<gene>
    <name evidence="4" type="ORF">C5C51_10145</name>
</gene>
<dbReference type="AlphaFoldDB" id="A0A2S5Y4I5"/>
<feature type="transmembrane region" description="Helical" evidence="2">
    <location>
        <begin position="51"/>
        <end position="70"/>
    </location>
</feature>
<evidence type="ECO:0000256" key="1">
    <source>
        <dbReference type="ARBA" id="ARBA00006068"/>
    </source>
</evidence>
<name>A0A2S5Y4I5_9MICO</name>
<evidence type="ECO:0000256" key="2">
    <source>
        <dbReference type="SAM" id="Phobius"/>
    </source>
</evidence>
<feature type="transmembrane region" description="Helical" evidence="2">
    <location>
        <begin position="125"/>
        <end position="144"/>
    </location>
</feature>
<dbReference type="InterPro" id="IPR004474">
    <property type="entry name" value="LytR_CpsA_psr"/>
</dbReference>
<accession>A0A2S5Y4I5</accession>
<feature type="transmembrane region" description="Helical" evidence="2">
    <location>
        <begin position="20"/>
        <end position="39"/>
    </location>
</feature>
<sequence length="487" mass="50531">MTNEAGGFGAHKHPNLPASVGIRRVLIAIVASVVMPGLGHRLLGSRRSATVRLLIAGITLACLLILAITLRSEPSTLVALATSPQAVLVAGGIGASLGLFWASGPVATGVFAWHRLPRSGARTALALTTVIVTALPLGVTTWWVTAASAQHQLLSTVFASGRGIVPVNGRYNILLMGLDADPLRDQVLLPDSLTLVSVDAVTGRSVLFGIPRTASNFLYPAGSALAHALPDGLRCHGGCGINHLYQYGLAHPNLYPGSTAPGDDALRDAVEGYSGLPVSATVSIKMTGFVDLISALGGVSVILNRPVLQAGVPDNGSGRPIEYGPPLPSGLQHLDGSQALWFARSRVNTSDADRSERQACLQAALFRQVTPLTVLTRFTDIARSGAETVATSLPTETLPALARLAEGSRAYPFVRIELGEPLTLPEQPDTELVHRTVAAAIAGNDDSGALRIAVPQPDAAVDAPAVTVPAQPAEREAHNQGPACSVP</sequence>
<dbReference type="PANTHER" id="PTHR33392">
    <property type="entry name" value="POLYISOPRENYL-TEICHOIC ACID--PEPTIDOGLYCAN TEICHOIC ACID TRANSFERASE TAGU"/>
    <property type="match status" value="1"/>
</dbReference>
<comment type="caution">
    <text evidence="4">The sequence shown here is derived from an EMBL/GenBank/DDBJ whole genome shotgun (WGS) entry which is preliminary data.</text>
</comment>
<dbReference type="EMBL" id="PSWU01000014">
    <property type="protein sequence ID" value="PPI13481.1"/>
    <property type="molecule type" value="Genomic_DNA"/>
</dbReference>
<dbReference type="PANTHER" id="PTHR33392:SF6">
    <property type="entry name" value="POLYISOPRENYL-TEICHOIC ACID--PEPTIDOGLYCAN TEICHOIC ACID TRANSFERASE TAGU"/>
    <property type="match status" value="1"/>
</dbReference>
<dbReference type="Pfam" id="PF03816">
    <property type="entry name" value="LytR_cpsA_psr"/>
    <property type="match status" value="1"/>
</dbReference>
<keyword evidence="2" id="KW-0472">Membrane</keyword>
<feature type="domain" description="Cell envelope-related transcriptional attenuator" evidence="3">
    <location>
        <begin position="191"/>
        <end position="369"/>
    </location>
</feature>
<feature type="transmembrane region" description="Helical" evidence="2">
    <location>
        <begin position="90"/>
        <end position="113"/>
    </location>
</feature>
<evidence type="ECO:0000313" key="4">
    <source>
        <dbReference type="EMBL" id="PPI13481.1"/>
    </source>
</evidence>
<dbReference type="RefSeq" id="WP_051210263.1">
    <property type="nucleotide sequence ID" value="NZ_CP037977.1"/>
</dbReference>
<comment type="similarity">
    <text evidence="1">Belongs to the LytR/CpsA/Psr (LCP) family.</text>
</comment>
<evidence type="ECO:0000313" key="5">
    <source>
        <dbReference type="Proteomes" id="UP000237966"/>
    </source>
</evidence>
<dbReference type="Proteomes" id="UP000237966">
    <property type="component" value="Unassembled WGS sequence"/>
</dbReference>
<reference evidence="4 5" key="1">
    <citation type="submission" date="2018-02" db="EMBL/GenBank/DDBJ databases">
        <title>Bacteriophage NCPPB3778 and a type I-E CRISPR drive the evolution of the US Biological Select Agent, Rathayibacter toxicus.</title>
        <authorList>
            <person name="Davis E.W.II."/>
            <person name="Tabima J.F."/>
            <person name="Weisberg A.J."/>
            <person name="Lopes L.D."/>
            <person name="Wiseman M.S."/>
            <person name="Wiseman M.S."/>
            <person name="Pupko T."/>
            <person name="Belcher M.S."/>
            <person name="Sechler A.J."/>
            <person name="Tancos M.A."/>
            <person name="Schroeder B.K."/>
            <person name="Murray T.D."/>
            <person name="Luster D.G."/>
            <person name="Schneider W.L."/>
            <person name="Rogers E."/>
            <person name="Andreote F.D."/>
            <person name="Grunwald N.J."/>
            <person name="Putnam M.L."/>
            <person name="Chang J.H."/>
        </authorList>
    </citation>
    <scope>NUCLEOTIDE SEQUENCE [LARGE SCALE GENOMIC DNA]</scope>
    <source>
        <strain evidence="4 5">FH99</strain>
    </source>
</reference>
<proteinExistence type="inferred from homology"/>
<protein>
    <submittedName>
        <fullName evidence="4">LytR family transcriptional regulator</fullName>
    </submittedName>
</protein>
<keyword evidence="2" id="KW-0812">Transmembrane</keyword>
<dbReference type="InterPro" id="IPR050922">
    <property type="entry name" value="LytR/CpsA/Psr_CW_biosynth"/>
</dbReference>